<accession>A0A9D9NLK2</accession>
<name>A0A9D9NLK2_9BACT</name>
<reference evidence="4" key="1">
    <citation type="submission" date="2020-10" db="EMBL/GenBank/DDBJ databases">
        <authorList>
            <person name="Gilroy R."/>
        </authorList>
    </citation>
    <scope>NUCLEOTIDE SEQUENCE</scope>
    <source>
        <strain evidence="4">2478</strain>
    </source>
</reference>
<dbReference type="EMBL" id="JADILZ010000031">
    <property type="protein sequence ID" value="MBO8477976.1"/>
    <property type="molecule type" value="Genomic_DNA"/>
</dbReference>
<dbReference type="Pfam" id="PF13203">
    <property type="entry name" value="DUF2201_N"/>
    <property type="match status" value="1"/>
</dbReference>
<evidence type="ECO:0000313" key="4">
    <source>
        <dbReference type="EMBL" id="MBO8477976.1"/>
    </source>
</evidence>
<protein>
    <recommendedName>
        <fullName evidence="6">VWA-like domain-containing protein</fullName>
    </recommendedName>
</protein>
<evidence type="ECO:0000313" key="5">
    <source>
        <dbReference type="Proteomes" id="UP000823771"/>
    </source>
</evidence>
<proteinExistence type="predicted"/>
<dbReference type="PANTHER" id="PTHR38730">
    <property type="entry name" value="SLL7028 PROTEIN"/>
    <property type="match status" value="1"/>
</dbReference>
<dbReference type="PANTHER" id="PTHR38730:SF1">
    <property type="entry name" value="SLL7028 PROTEIN"/>
    <property type="match status" value="1"/>
</dbReference>
<gene>
    <name evidence="4" type="ORF">IAB80_03700</name>
</gene>
<dbReference type="Proteomes" id="UP000823771">
    <property type="component" value="Unassembled WGS sequence"/>
</dbReference>
<dbReference type="SUPFAM" id="SSF53300">
    <property type="entry name" value="vWA-like"/>
    <property type="match status" value="1"/>
</dbReference>
<reference evidence="4" key="2">
    <citation type="journal article" date="2021" name="PeerJ">
        <title>Extensive microbial diversity within the chicken gut microbiome revealed by metagenomics and culture.</title>
        <authorList>
            <person name="Gilroy R."/>
            <person name="Ravi A."/>
            <person name="Getino M."/>
            <person name="Pursley I."/>
            <person name="Horton D.L."/>
            <person name="Alikhan N.F."/>
            <person name="Baker D."/>
            <person name="Gharbi K."/>
            <person name="Hall N."/>
            <person name="Watson M."/>
            <person name="Adriaenssens E.M."/>
            <person name="Foster-Nyarko E."/>
            <person name="Jarju S."/>
            <person name="Secka A."/>
            <person name="Antonio M."/>
            <person name="Oren A."/>
            <person name="Chaudhuri R.R."/>
            <person name="La Ragione R."/>
            <person name="Hildebrand F."/>
            <person name="Pallen M.J."/>
        </authorList>
    </citation>
    <scope>NUCLEOTIDE SEQUENCE</scope>
    <source>
        <strain evidence="4">2478</strain>
    </source>
</reference>
<evidence type="ECO:0000256" key="1">
    <source>
        <dbReference type="SAM" id="MobiDB-lite"/>
    </source>
</evidence>
<dbReference type="InterPro" id="IPR018698">
    <property type="entry name" value="VWA-like_dom"/>
</dbReference>
<evidence type="ECO:0008006" key="6">
    <source>
        <dbReference type="Google" id="ProtNLM"/>
    </source>
</evidence>
<feature type="domain" description="VWA-like" evidence="2">
    <location>
        <begin position="274"/>
        <end position="388"/>
    </location>
</feature>
<dbReference type="Pfam" id="PF09967">
    <property type="entry name" value="DUF2201"/>
    <property type="match status" value="1"/>
</dbReference>
<dbReference type="InterPro" id="IPR025154">
    <property type="entry name" value="Put_metallopeptidase_dom"/>
</dbReference>
<feature type="domain" description="Putative metallopeptidase" evidence="3">
    <location>
        <begin position="24"/>
        <end position="258"/>
    </location>
</feature>
<dbReference type="CDD" id="cd00198">
    <property type="entry name" value="vWFA"/>
    <property type="match status" value="1"/>
</dbReference>
<evidence type="ECO:0000259" key="3">
    <source>
        <dbReference type="Pfam" id="PF13203"/>
    </source>
</evidence>
<feature type="region of interest" description="Disordered" evidence="1">
    <location>
        <begin position="145"/>
        <end position="187"/>
    </location>
</feature>
<dbReference type="AlphaFoldDB" id="A0A9D9NLK2"/>
<sequence>MKTREEEKLIVLAEERLRHLAEQWFLSEPAFFAVYCTHRVVMNPNISCAVRTGKGRIEYNPEIIDILSDNALEEAVGIEMIRLFLKHPYERRPEHCTGSRMLAASDMAIWSNYRFSYCVITSPDSAGLPEGQSYEWYLAHLPLSGHEDPDSDSDASDSAGQGESLKGTETTETSASEISEESAEDKTALWEEDSVMSEMINDIVRNIKDWGSLAGSMAEQIVASSRSRIDYRKILNSFRASIISTKRCLTRMRPSRRYGFQQMGSKFDFTTGLLIAVDTSGSISSGMLEYFFGVINRFFKYGIKTIDVIQFDWELHGDAVTLEKAVAKMDISGRGGTSFQPAIDYAAKHGKEYDGMIFLTDGYAPEPVLPKYFPLKIAWVCEDRQSYEQHHKWMRKYGRVCYMDLK</sequence>
<dbReference type="InterPro" id="IPR036465">
    <property type="entry name" value="vWFA_dom_sf"/>
</dbReference>
<organism evidence="4 5">
    <name type="scientific">Candidatus Cryptobacteroides excrementipullorum</name>
    <dbReference type="NCBI Taxonomy" id="2840761"/>
    <lineage>
        <taxon>Bacteria</taxon>
        <taxon>Pseudomonadati</taxon>
        <taxon>Bacteroidota</taxon>
        <taxon>Bacteroidia</taxon>
        <taxon>Bacteroidales</taxon>
        <taxon>Candidatus Cryptobacteroides</taxon>
    </lineage>
</organism>
<evidence type="ECO:0000259" key="2">
    <source>
        <dbReference type="Pfam" id="PF09967"/>
    </source>
</evidence>
<comment type="caution">
    <text evidence="4">The sequence shown here is derived from an EMBL/GenBank/DDBJ whole genome shotgun (WGS) entry which is preliminary data.</text>
</comment>
<feature type="compositionally biased region" description="Low complexity" evidence="1">
    <location>
        <begin position="168"/>
        <end position="177"/>
    </location>
</feature>